<accession>A0ABT1E3K5</accession>
<dbReference type="PANTHER" id="PTHR35526">
    <property type="entry name" value="ANTI-SIGMA-F FACTOR RSBW-RELATED"/>
    <property type="match status" value="1"/>
</dbReference>
<dbReference type="GO" id="GO:0005524">
    <property type="term" value="F:ATP binding"/>
    <property type="evidence" value="ECO:0007669"/>
    <property type="project" value="UniProtKB-KW"/>
</dbReference>
<evidence type="ECO:0000313" key="4">
    <source>
        <dbReference type="Proteomes" id="UP001523369"/>
    </source>
</evidence>
<sequence>MEPLRMVRPPALISLELTRRIDEATDLRLIRADILRFLAGQAAGPDLARTGSLMEIVATELAGNALRHGTPPAVVRLLSDDDCFVIDISDGAVHDGPTLPPNPPGLHAGGRGLAICLATADRVGWYTTGTTKHVWASFNRPGGGRPPS</sequence>
<feature type="domain" description="Histidine kinase/HSP90-like ATPase" evidence="2">
    <location>
        <begin position="25"/>
        <end position="137"/>
    </location>
</feature>
<dbReference type="Pfam" id="PF13581">
    <property type="entry name" value="HATPase_c_2"/>
    <property type="match status" value="1"/>
</dbReference>
<dbReference type="Gene3D" id="3.30.565.10">
    <property type="entry name" value="Histidine kinase-like ATPase, C-terminal domain"/>
    <property type="match status" value="1"/>
</dbReference>
<keyword evidence="3" id="KW-0067">ATP-binding</keyword>
<evidence type="ECO:0000256" key="1">
    <source>
        <dbReference type="ARBA" id="ARBA00022527"/>
    </source>
</evidence>
<dbReference type="SUPFAM" id="SSF55874">
    <property type="entry name" value="ATPase domain of HSP90 chaperone/DNA topoisomerase II/histidine kinase"/>
    <property type="match status" value="1"/>
</dbReference>
<keyword evidence="1" id="KW-0723">Serine/threonine-protein kinase</keyword>
<dbReference type="RefSeq" id="WP_253243734.1">
    <property type="nucleotide sequence ID" value="NZ_JAMYJR010000063.1"/>
</dbReference>
<name>A0ABT1E3K5_9ACTN</name>
<dbReference type="CDD" id="cd16936">
    <property type="entry name" value="HATPase_RsbW-like"/>
    <property type="match status" value="1"/>
</dbReference>
<dbReference type="Proteomes" id="UP001523369">
    <property type="component" value="Unassembled WGS sequence"/>
</dbReference>
<evidence type="ECO:0000259" key="2">
    <source>
        <dbReference type="Pfam" id="PF13581"/>
    </source>
</evidence>
<evidence type="ECO:0000313" key="3">
    <source>
        <dbReference type="EMBL" id="MCO8277726.1"/>
    </source>
</evidence>
<dbReference type="PANTHER" id="PTHR35526:SF3">
    <property type="entry name" value="ANTI-SIGMA-F FACTOR RSBW"/>
    <property type="match status" value="1"/>
</dbReference>
<keyword evidence="4" id="KW-1185">Reference proteome</keyword>
<gene>
    <name evidence="3" type="ORF">M1L60_44850</name>
</gene>
<organism evidence="3 4">
    <name type="scientific">Paractinoplanes aksuensis</name>
    <dbReference type="NCBI Taxonomy" id="2939490"/>
    <lineage>
        <taxon>Bacteria</taxon>
        <taxon>Bacillati</taxon>
        <taxon>Actinomycetota</taxon>
        <taxon>Actinomycetes</taxon>
        <taxon>Micromonosporales</taxon>
        <taxon>Micromonosporaceae</taxon>
        <taxon>Paractinoplanes</taxon>
    </lineage>
</organism>
<reference evidence="3 4" key="1">
    <citation type="submission" date="2022-06" db="EMBL/GenBank/DDBJ databases">
        <title>New Species of the Genus Actinoplanes, ActinopZanes ferrugineus.</title>
        <authorList>
            <person name="Ding P."/>
        </authorList>
    </citation>
    <scope>NUCLEOTIDE SEQUENCE [LARGE SCALE GENOMIC DNA]</scope>
    <source>
        <strain evidence="3 4">TRM88003</strain>
    </source>
</reference>
<keyword evidence="1" id="KW-0418">Kinase</keyword>
<dbReference type="InterPro" id="IPR050267">
    <property type="entry name" value="Anti-sigma-factor_SerPK"/>
</dbReference>
<comment type="caution">
    <text evidence="3">The sequence shown here is derived from an EMBL/GenBank/DDBJ whole genome shotgun (WGS) entry which is preliminary data.</text>
</comment>
<protein>
    <submittedName>
        <fullName evidence="3">ATP-binding protein</fullName>
    </submittedName>
</protein>
<keyword evidence="1" id="KW-0808">Transferase</keyword>
<dbReference type="EMBL" id="JAMYJR010000063">
    <property type="protein sequence ID" value="MCO8277726.1"/>
    <property type="molecule type" value="Genomic_DNA"/>
</dbReference>
<dbReference type="InterPro" id="IPR036890">
    <property type="entry name" value="HATPase_C_sf"/>
</dbReference>
<dbReference type="InterPro" id="IPR003594">
    <property type="entry name" value="HATPase_dom"/>
</dbReference>
<proteinExistence type="predicted"/>
<keyword evidence="3" id="KW-0547">Nucleotide-binding</keyword>